<accession>A0ABP0MVL6</accession>
<gene>
    <name evidence="2" type="ORF">CCMP2556_LOCUS27631</name>
</gene>
<dbReference type="EMBL" id="CAXAMN010020002">
    <property type="protein sequence ID" value="CAK9055545.1"/>
    <property type="molecule type" value="Genomic_DNA"/>
</dbReference>
<evidence type="ECO:0000313" key="2">
    <source>
        <dbReference type="EMBL" id="CAK9055545.1"/>
    </source>
</evidence>
<proteinExistence type="predicted"/>
<reference evidence="2 3" key="1">
    <citation type="submission" date="2024-02" db="EMBL/GenBank/DDBJ databases">
        <authorList>
            <person name="Chen Y."/>
            <person name="Shah S."/>
            <person name="Dougan E. K."/>
            <person name="Thang M."/>
            <person name="Chan C."/>
        </authorList>
    </citation>
    <scope>NUCLEOTIDE SEQUENCE [LARGE SCALE GENOMIC DNA]</scope>
</reference>
<sequence length="241" mass="27055">MGFWVAGLTGLARLLKAHEVRRPGFPRSVNANQSWQLFQDLLGKDFQTMMLDDLEEADPTEHGTVMLDNQMAAQMKRIQRASSRTQSFQDRMWSWSAATWETKEACLAAFSLNDMLQERQAARDSRYGDRNENYLDSIKAYGLPDGSLLGEFLADDVERVKSTRHLSKEAGVSEETWQSMEDQAKKANESEGNQEGQEQKNSKPGSEDEESSSGGASLLQLPEAFVSGKEILRHLTTSSIR</sequence>
<feature type="region of interest" description="Disordered" evidence="1">
    <location>
        <begin position="165"/>
        <end position="221"/>
    </location>
</feature>
<evidence type="ECO:0000256" key="1">
    <source>
        <dbReference type="SAM" id="MobiDB-lite"/>
    </source>
</evidence>
<keyword evidence="3" id="KW-1185">Reference proteome</keyword>
<dbReference type="Proteomes" id="UP001642484">
    <property type="component" value="Unassembled WGS sequence"/>
</dbReference>
<evidence type="ECO:0000313" key="3">
    <source>
        <dbReference type="Proteomes" id="UP001642484"/>
    </source>
</evidence>
<organism evidence="2 3">
    <name type="scientific">Durusdinium trenchii</name>
    <dbReference type="NCBI Taxonomy" id="1381693"/>
    <lineage>
        <taxon>Eukaryota</taxon>
        <taxon>Sar</taxon>
        <taxon>Alveolata</taxon>
        <taxon>Dinophyceae</taxon>
        <taxon>Suessiales</taxon>
        <taxon>Symbiodiniaceae</taxon>
        <taxon>Durusdinium</taxon>
    </lineage>
</organism>
<name>A0ABP0MVL6_9DINO</name>
<comment type="caution">
    <text evidence="2">The sequence shown here is derived from an EMBL/GenBank/DDBJ whole genome shotgun (WGS) entry which is preliminary data.</text>
</comment>
<protein>
    <submittedName>
        <fullName evidence="2">Uncharacterized protein</fullName>
    </submittedName>
</protein>